<reference evidence="3" key="1">
    <citation type="journal article" date="2022" name="Int. J. Mol. Sci.">
        <title>Draft Genome of Tanacetum Coccineum: Genomic Comparison of Closely Related Tanacetum-Family Plants.</title>
        <authorList>
            <person name="Yamashiro T."/>
            <person name="Shiraishi A."/>
            <person name="Nakayama K."/>
            <person name="Satake H."/>
        </authorList>
    </citation>
    <scope>NUCLEOTIDE SEQUENCE</scope>
</reference>
<name>A0ABQ4YIA1_9ASTR</name>
<dbReference type="PANTHER" id="PTHR42648">
    <property type="entry name" value="TRANSPOSASE, PUTATIVE-RELATED"/>
    <property type="match status" value="1"/>
</dbReference>
<evidence type="ECO:0000313" key="4">
    <source>
        <dbReference type="Proteomes" id="UP001151760"/>
    </source>
</evidence>
<organism evidence="3 4">
    <name type="scientific">Tanacetum coccineum</name>
    <dbReference type="NCBI Taxonomy" id="301880"/>
    <lineage>
        <taxon>Eukaryota</taxon>
        <taxon>Viridiplantae</taxon>
        <taxon>Streptophyta</taxon>
        <taxon>Embryophyta</taxon>
        <taxon>Tracheophyta</taxon>
        <taxon>Spermatophyta</taxon>
        <taxon>Magnoliopsida</taxon>
        <taxon>eudicotyledons</taxon>
        <taxon>Gunneridae</taxon>
        <taxon>Pentapetalae</taxon>
        <taxon>asterids</taxon>
        <taxon>campanulids</taxon>
        <taxon>Asterales</taxon>
        <taxon>Asteraceae</taxon>
        <taxon>Asteroideae</taxon>
        <taxon>Anthemideae</taxon>
        <taxon>Anthemidinae</taxon>
        <taxon>Tanacetum</taxon>
    </lineage>
</organism>
<dbReference type="InterPro" id="IPR012337">
    <property type="entry name" value="RNaseH-like_sf"/>
</dbReference>
<dbReference type="Gene3D" id="3.30.420.10">
    <property type="entry name" value="Ribonuclease H-like superfamily/Ribonuclease H"/>
    <property type="match status" value="1"/>
</dbReference>
<dbReference type="Proteomes" id="UP001151760">
    <property type="component" value="Unassembled WGS sequence"/>
</dbReference>
<protein>
    <submittedName>
        <fullName evidence="3">Ribonuclease H-like domain-containing protein</fullName>
    </submittedName>
</protein>
<dbReference type="InterPro" id="IPR036397">
    <property type="entry name" value="RNaseH_sf"/>
</dbReference>
<sequence>MIFAEKKGIKREYSVARTPQQNGVAERRNRTLIEAARTMLAGSKLPTTFWAEAVSTACYVQNRSPSLAILSETEAEVMVVHVVLPMIALETETVVVASPTAALDLVIKTGPEVKPSEAQPSLNYVPASPIHAPMSPNYHPGPDTEFEPFEDESDPIEYDTPKAAEPLPS</sequence>
<evidence type="ECO:0000256" key="1">
    <source>
        <dbReference type="SAM" id="MobiDB-lite"/>
    </source>
</evidence>
<accession>A0ABQ4YIA1</accession>
<evidence type="ECO:0000259" key="2">
    <source>
        <dbReference type="PROSITE" id="PS50994"/>
    </source>
</evidence>
<gene>
    <name evidence="3" type="ORF">Tco_0727046</name>
</gene>
<proteinExistence type="predicted"/>
<keyword evidence="4" id="KW-1185">Reference proteome</keyword>
<dbReference type="InterPro" id="IPR001584">
    <property type="entry name" value="Integrase_cat-core"/>
</dbReference>
<comment type="caution">
    <text evidence="3">The sequence shown here is derived from an EMBL/GenBank/DDBJ whole genome shotgun (WGS) entry which is preliminary data.</text>
</comment>
<dbReference type="EMBL" id="BQNB010010428">
    <property type="protein sequence ID" value="GJS77165.1"/>
    <property type="molecule type" value="Genomic_DNA"/>
</dbReference>
<dbReference type="PROSITE" id="PS50994">
    <property type="entry name" value="INTEGRASE"/>
    <property type="match status" value="1"/>
</dbReference>
<feature type="domain" description="Integrase catalytic" evidence="2">
    <location>
        <begin position="1"/>
        <end position="82"/>
    </location>
</feature>
<dbReference type="PANTHER" id="PTHR42648:SF32">
    <property type="entry name" value="RIBONUCLEASE H-LIKE DOMAIN, GAG-PRE-INTEGRASE DOMAIN PROTEIN-RELATED"/>
    <property type="match status" value="1"/>
</dbReference>
<dbReference type="SUPFAM" id="SSF53098">
    <property type="entry name" value="Ribonuclease H-like"/>
    <property type="match status" value="1"/>
</dbReference>
<evidence type="ECO:0000313" key="3">
    <source>
        <dbReference type="EMBL" id="GJS77165.1"/>
    </source>
</evidence>
<feature type="compositionally biased region" description="Acidic residues" evidence="1">
    <location>
        <begin position="144"/>
        <end position="157"/>
    </location>
</feature>
<feature type="region of interest" description="Disordered" evidence="1">
    <location>
        <begin position="116"/>
        <end position="169"/>
    </location>
</feature>
<reference evidence="3" key="2">
    <citation type="submission" date="2022-01" db="EMBL/GenBank/DDBJ databases">
        <authorList>
            <person name="Yamashiro T."/>
            <person name="Shiraishi A."/>
            <person name="Satake H."/>
            <person name="Nakayama K."/>
        </authorList>
    </citation>
    <scope>NUCLEOTIDE SEQUENCE</scope>
</reference>
<dbReference type="InterPro" id="IPR039537">
    <property type="entry name" value="Retrotran_Ty1/copia-like"/>
</dbReference>